<dbReference type="PANTHER" id="PTHR31490:SF2">
    <property type="entry name" value="GLYCOSYL HYDROLASE FAMILY 10 PROTEIN"/>
    <property type="match status" value="1"/>
</dbReference>
<keyword evidence="9" id="KW-1185">Reference proteome</keyword>
<dbReference type="InterPro" id="IPR017853">
    <property type="entry name" value="GH"/>
</dbReference>
<evidence type="ECO:0000256" key="5">
    <source>
        <dbReference type="ARBA" id="ARBA00023326"/>
    </source>
</evidence>
<dbReference type="Pfam" id="PF00331">
    <property type="entry name" value="Glyco_hydro_10"/>
    <property type="match status" value="1"/>
</dbReference>
<name>A0ABR0WA19_REHGL</name>
<evidence type="ECO:0000259" key="7">
    <source>
        <dbReference type="PROSITE" id="PS51760"/>
    </source>
</evidence>
<proteinExistence type="inferred from homology"/>
<evidence type="ECO:0000256" key="2">
    <source>
        <dbReference type="ARBA" id="ARBA00022737"/>
    </source>
</evidence>
<dbReference type="InterPro" id="IPR008979">
    <property type="entry name" value="Galactose-bd-like_sf"/>
</dbReference>
<dbReference type="SUPFAM" id="SSF49785">
    <property type="entry name" value="Galactose-binding domain-like"/>
    <property type="match status" value="1"/>
</dbReference>
<evidence type="ECO:0000313" key="9">
    <source>
        <dbReference type="Proteomes" id="UP001318860"/>
    </source>
</evidence>
<evidence type="ECO:0000313" key="8">
    <source>
        <dbReference type="EMBL" id="KAK6143621.1"/>
    </source>
</evidence>
<dbReference type="Gene3D" id="2.60.120.260">
    <property type="entry name" value="Galactose-binding domain-like"/>
    <property type="match status" value="1"/>
</dbReference>
<dbReference type="Gene3D" id="3.20.20.80">
    <property type="entry name" value="Glycosidases"/>
    <property type="match status" value="1"/>
</dbReference>
<comment type="similarity">
    <text evidence="1">Belongs to the glycosyl hydrolase 10 (cellulase F) family.</text>
</comment>
<organism evidence="8 9">
    <name type="scientific">Rehmannia glutinosa</name>
    <name type="common">Chinese foxglove</name>
    <dbReference type="NCBI Taxonomy" id="99300"/>
    <lineage>
        <taxon>Eukaryota</taxon>
        <taxon>Viridiplantae</taxon>
        <taxon>Streptophyta</taxon>
        <taxon>Embryophyta</taxon>
        <taxon>Tracheophyta</taxon>
        <taxon>Spermatophyta</taxon>
        <taxon>Magnoliopsida</taxon>
        <taxon>eudicotyledons</taxon>
        <taxon>Gunneridae</taxon>
        <taxon>Pentapetalae</taxon>
        <taxon>asterids</taxon>
        <taxon>lamiids</taxon>
        <taxon>Lamiales</taxon>
        <taxon>Orobanchaceae</taxon>
        <taxon>Rehmannieae</taxon>
        <taxon>Rehmannia</taxon>
    </lineage>
</organism>
<keyword evidence="3" id="KW-0378">Hydrolase</keyword>
<feature type="compositionally biased region" description="Basic and acidic residues" evidence="6">
    <location>
        <begin position="122"/>
        <end position="133"/>
    </location>
</feature>
<evidence type="ECO:0000256" key="4">
    <source>
        <dbReference type="ARBA" id="ARBA00023277"/>
    </source>
</evidence>
<evidence type="ECO:0000256" key="1">
    <source>
        <dbReference type="ARBA" id="ARBA00007495"/>
    </source>
</evidence>
<protein>
    <recommendedName>
        <fullName evidence="7">GH10 domain-containing protein</fullName>
    </recommendedName>
</protein>
<dbReference type="EMBL" id="JABTTQ020000013">
    <property type="protein sequence ID" value="KAK6143621.1"/>
    <property type="molecule type" value="Genomic_DNA"/>
</dbReference>
<dbReference type="Pfam" id="PF02018">
    <property type="entry name" value="CBM_4_9"/>
    <property type="match status" value="1"/>
</dbReference>
<keyword evidence="4" id="KW-0119">Carbohydrate metabolism</keyword>
<accession>A0ABR0WA19</accession>
<evidence type="ECO:0000256" key="3">
    <source>
        <dbReference type="ARBA" id="ARBA00022801"/>
    </source>
</evidence>
<comment type="caution">
    <text evidence="8">The sequence shown here is derived from an EMBL/GenBank/DDBJ whole genome shotgun (WGS) entry which is preliminary data.</text>
</comment>
<dbReference type="SUPFAM" id="SSF51445">
    <property type="entry name" value="(Trans)glycosidases"/>
    <property type="match status" value="1"/>
</dbReference>
<keyword evidence="5" id="KW-0624">Polysaccharide degradation</keyword>
<feature type="compositionally biased region" description="Acidic residues" evidence="6">
    <location>
        <begin position="93"/>
        <end position="119"/>
    </location>
</feature>
<gene>
    <name evidence="8" type="ORF">DH2020_023969</name>
</gene>
<dbReference type="PANTHER" id="PTHR31490">
    <property type="entry name" value="GLYCOSYL HYDROLASE"/>
    <property type="match status" value="1"/>
</dbReference>
<dbReference type="SMART" id="SM00633">
    <property type="entry name" value="Glyco_10"/>
    <property type="match status" value="1"/>
</dbReference>
<feature type="domain" description="GH10" evidence="7">
    <location>
        <begin position="343"/>
        <end position="637"/>
    </location>
</feature>
<feature type="compositionally biased region" description="Basic and acidic residues" evidence="6">
    <location>
        <begin position="77"/>
        <end position="91"/>
    </location>
</feature>
<dbReference type="InterPro" id="IPR001000">
    <property type="entry name" value="GH10_dom"/>
</dbReference>
<sequence length="703" mass="78849">MVGVGLSENFSVYTTLPDGLNFAANLGGDYDPDVGASSRQYNLIANIGHDDGGSFVQPNLGDHNVYDENVDVERMPDHSVDSHVNQERVDSELSCDDEHEDNNDDDNDGVGISDFDEMYNEQCRENTSQHDEVSIPPAPHMPTDGPYRLRPIISFFSMAYAEIPVDSSDVPYQGGIVVNPELNEGLKGWTNFGDAKIEQGESYDGNKYIVASKRKQSFHSFAQTFNVQKEKLYTFSAWLQVSHGNADIAAIFKTKSGYETAGWVTAQKGCWSMLKGGLVVNASGPAQLYFESKNQEVDILADSISLQPFTHEEWKSHQQQSIEKFRKTRVKFQAVDQHGQPISNATVSIKQLRGGFPLGCAINQNILQNPAYQNWWSSRFKHTVFENELKWYSNEKNRGSEDYSVADALVNFAQSRGAQIRGHNVFWDDPKYQPYWVGGLSSNDLWAAANKRVYSVVNRYKGKLFHWDVVNENLHFNFFESKLGNNASNIFYQKTNQYDGSTVPFLNEYNTIEESGDGAVSASKYLQKIGELRRNGYNGPLGIGLEGHFTNANLPYIRSSIDTLASARLPIWVTELDVAPGPNQATYLDQILRELKSHKAVQGIIIWAAWSPGGCYRMCLTDNNFRNLPTGNVVDNFRNKLAHVDDLPGTTDSNGFFETSLFHGEYEAKISHPKGVAFSKLPKINVVAKEEEARDVYRFTINV</sequence>
<keyword evidence="2" id="KW-0677">Repeat</keyword>
<feature type="region of interest" description="Disordered" evidence="6">
    <location>
        <begin position="77"/>
        <end position="144"/>
    </location>
</feature>
<evidence type="ECO:0000256" key="6">
    <source>
        <dbReference type="SAM" id="MobiDB-lite"/>
    </source>
</evidence>
<dbReference type="PROSITE" id="PS51760">
    <property type="entry name" value="GH10_2"/>
    <property type="match status" value="1"/>
</dbReference>
<dbReference type="Proteomes" id="UP001318860">
    <property type="component" value="Unassembled WGS sequence"/>
</dbReference>
<dbReference type="InterPro" id="IPR044846">
    <property type="entry name" value="GH10"/>
</dbReference>
<dbReference type="InterPro" id="IPR003305">
    <property type="entry name" value="CenC_carb-bd"/>
</dbReference>
<reference evidence="8 9" key="1">
    <citation type="journal article" date="2021" name="Comput. Struct. Biotechnol. J.">
        <title>De novo genome assembly of the potent medicinal plant Rehmannia glutinosa using nanopore technology.</title>
        <authorList>
            <person name="Ma L."/>
            <person name="Dong C."/>
            <person name="Song C."/>
            <person name="Wang X."/>
            <person name="Zheng X."/>
            <person name="Niu Y."/>
            <person name="Chen S."/>
            <person name="Feng W."/>
        </authorList>
    </citation>
    <scope>NUCLEOTIDE SEQUENCE [LARGE SCALE GENOMIC DNA]</scope>
    <source>
        <strain evidence="8">DH-2019</strain>
    </source>
</reference>